<name>A0AAI8MLU1_9HELI</name>
<dbReference type="InterPro" id="IPR041698">
    <property type="entry name" value="Methyltransf_25"/>
</dbReference>
<dbReference type="Proteomes" id="UP000006036">
    <property type="component" value="Chromosome 1"/>
</dbReference>
<protein>
    <recommendedName>
        <fullName evidence="2">Methyltransferase domain-containing protein</fullName>
    </recommendedName>
</protein>
<dbReference type="KEGG" id="hcb:HCBAA847_0751"/>
<evidence type="ECO:0000313" key="4">
    <source>
        <dbReference type="Proteomes" id="UP000006036"/>
    </source>
</evidence>
<dbReference type="PANTHER" id="PTHR43591">
    <property type="entry name" value="METHYLTRANSFERASE"/>
    <property type="match status" value="1"/>
</dbReference>
<dbReference type="Gene3D" id="3.40.50.150">
    <property type="entry name" value="Vaccinia Virus protein VP39"/>
    <property type="match status" value="1"/>
</dbReference>
<dbReference type="AlphaFoldDB" id="A0AAI8MLU1"/>
<feature type="domain" description="Methyltransferase" evidence="2">
    <location>
        <begin position="59"/>
        <end position="155"/>
    </location>
</feature>
<feature type="region of interest" description="Disordered" evidence="1">
    <location>
        <begin position="253"/>
        <end position="285"/>
    </location>
</feature>
<dbReference type="CDD" id="cd02440">
    <property type="entry name" value="AdoMet_MTases"/>
    <property type="match status" value="1"/>
</dbReference>
<gene>
    <name evidence="3" type="ORF">HCBAA847_0751</name>
</gene>
<reference evidence="3 4" key="1">
    <citation type="journal article" date="2012" name="J. Bacteriol.">
        <title>Complete Genome Sequence of Helicobacter cinaedi Type Strain ATCC BAA-847.</title>
        <authorList>
            <person name="Miyoshi-Akiyama T."/>
            <person name="Takeshita N."/>
            <person name="Ohmagari N."/>
            <person name="Kirikae T."/>
        </authorList>
    </citation>
    <scope>NUCLEOTIDE SEQUENCE [LARGE SCALE GENOMIC DNA]</scope>
    <source>
        <strain evidence="3 4">ATCC BAA-847</strain>
    </source>
</reference>
<dbReference type="Pfam" id="PF13649">
    <property type="entry name" value="Methyltransf_25"/>
    <property type="match status" value="1"/>
</dbReference>
<dbReference type="RefSeq" id="WP_015453365.1">
    <property type="nucleotide sequence ID" value="NC_020555.1"/>
</dbReference>
<dbReference type="EMBL" id="AP012492">
    <property type="protein sequence ID" value="BAM31989.1"/>
    <property type="molecule type" value="Genomic_DNA"/>
</dbReference>
<dbReference type="InterPro" id="IPR029063">
    <property type="entry name" value="SAM-dependent_MTases_sf"/>
</dbReference>
<evidence type="ECO:0000256" key="1">
    <source>
        <dbReference type="SAM" id="MobiDB-lite"/>
    </source>
</evidence>
<accession>A0AAI8MLU1</accession>
<evidence type="ECO:0000259" key="2">
    <source>
        <dbReference type="Pfam" id="PF13649"/>
    </source>
</evidence>
<evidence type="ECO:0000313" key="3">
    <source>
        <dbReference type="EMBL" id="BAM31989.1"/>
    </source>
</evidence>
<organism evidence="3 4">
    <name type="scientific">Helicobacter cinaedi CCUG 18818 = ATCC BAA-847</name>
    <dbReference type="NCBI Taxonomy" id="537971"/>
    <lineage>
        <taxon>Bacteria</taxon>
        <taxon>Pseudomonadati</taxon>
        <taxon>Campylobacterota</taxon>
        <taxon>Epsilonproteobacteria</taxon>
        <taxon>Campylobacterales</taxon>
        <taxon>Helicobacteraceae</taxon>
        <taxon>Helicobacter</taxon>
    </lineage>
</organism>
<dbReference type="SUPFAM" id="SSF53335">
    <property type="entry name" value="S-adenosyl-L-methionine-dependent methyltransferases"/>
    <property type="match status" value="1"/>
</dbReference>
<proteinExistence type="predicted"/>
<sequence>MKHKITKDSYLSAAQMDKQSTKNYFAKSINKTEQQKALESLLIDSINKGELDESAPYRIADLACGGGTLSYHLSSFFPNASFVLLDYNEDGLELAKEINAESKDRMEFIQGDLRDLPLQDSSFDLVFCSQTFLIFDEKALQPIINEVHRILKPKGKLYASSLFNTEFDVDIVCDFKDLTRESGKAGIWGRYTTFSLPTMQDILQNYNAFTIHPFMPEIDFPRTTHRGITTYSVKVLQDSHLIQVDENFGGAFVGETKSDENMSAPPPQGTEAEENDSSKITPSGSICEEKSLLSSEQAKSYLSGNDAACERRISDFNRKDNARCNPTRLQISAGMLMNWGVLEATK</sequence>